<organism evidence="4 5">
    <name type="scientific">Methyloceanibacter superfactus</name>
    <dbReference type="NCBI Taxonomy" id="1774969"/>
    <lineage>
        <taxon>Bacteria</taxon>
        <taxon>Pseudomonadati</taxon>
        <taxon>Pseudomonadota</taxon>
        <taxon>Alphaproteobacteria</taxon>
        <taxon>Hyphomicrobiales</taxon>
        <taxon>Hyphomicrobiaceae</taxon>
        <taxon>Methyloceanibacter</taxon>
    </lineage>
</organism>
<comment type="caution">
    <text evidence="4">The sequence shown here is derived from an EMBL/GenBank/DDBJ whole genome shotgun (WGS) entry which is preliminary data.</text>
</comment>
<protein>
    <recommendedName>
        <fullName evidence="1">UPF0335 protein AUC69_13795</fullName>
    </recommendedName>
</protein>
<dbReference type="InterPro" id="IPR046367">
    <property type="entry name" value="GapR-like_DNA-bd"/>
</dbReference>
<dbReference type="Pfam" id="PF10073">
    <property type="entry name" value="GapR_DNA-bd"/>
    <property type="match status" value="1"/>
</dbReference>
<sequence>MESSQTCEGPNVSLQSSAKDQLRTIVARIERLEEEKAALSVDLREVYAEAKGNGFDVKALRTVIRLRKLDETKRREEELILDTYLHALGMTQADADAESEAA</sequence>
<comment type="similarity">
    <text evidence="1">Belongs to the UPF0335 family.</text>
</comment>
<feature type="coiled-coil region" evidence="2">
    <location>
        <begin position="15"/>
        <end position="49"/>
    </location>
</feature>
<evidence type="ECO:0000313" key="4">
    <source>
        <dbReference type="EMBL" id="ODR96674.1"/>
    </source>
</evidence>
<dbReference type="NCBIfam" id="NF010247">
    <property type="entry name" value="PRK13694.1"/>
    <property type="match status" value="1"/>
</dbReference>
<keyword evidence="5" id="KW-1185">Reference proteome</keyword>
<evidence type="ECO:0000256" key="2">
    <source>
        <dbReference type="SAM" id="Coils"/>
    </source>
</evidence>
<dbReference type="InterPro" id="IPR018753">
    <property type="entry name" value="GapR-like"/>
</dbReference>
<dbReference type="STRING" id="1774969.AUC69_13795"/>
<evidence type="ECO:0000259" key="3">
    <source>
        <dbReference type="Pfam" id="PF10073"/>
    </source>
</evidence>
<evidence type="ECO:0000313" key="5">
    <source>
        <dbReference type="Proteomes" id="UP000094472"/>
    </source>
</evidence>
<feature type="domain" description="GapR-like DNA-binding" evidence="3">
    <location>
        <begin position="18"/>
        <end position="89"/>
    </location>
</feature>
<dbReference type="HAMAP" id="MF_00797">
    <property type="entry name" value="UPF0335"/>
    <property type="match status" value="1"/>
</dbReference>
<dbReference type="AlphaFoldDB" id="A0A1E3VT24"/>
<accession>A0A1E3VT24</accession>
<evidence type="ECO:0000256" key="1">
    <source>
        <dbReference type="HAMAP-Rule" id="MF_00797"/>
    </source>
</evidence>
<proteinExistence type="inferred from homology"/>
<keyword evidence="2" id="KW-0175">Coiled coil</keyword>
<name>A0A1E3VT24_9HYPH</name>
<gene>
    <name evidence="4" type="ORF">AUC69_13795</name>
</gene>
<dbReference type="GO" id="GO:0003677">
    <property type="term" value="F:DNA binding"/>
    <property type="evidence" value="ECO:0007669"/>
    <property type="project" value="InterPro"/>
</dbReference>
<dbReference type="Proteomes" id="UP000094472">
    <property type="component" value="Unassembled WGS sequence"/>
</dbReference>
<reference evidence="4 5" key="1">
    <citation type="journal article" date="2016" name="Environ. Microbiol.">
        <title>New Methyloceanibacter diversity from North Sea sediments includes methanotroph containing solely the soluble methane monooxygenase.</title>
        <authorList>
            <person name="Vekeman B."/>
            <person name="Kerckhof F.M."/>
            <person name="Cremers G."/>
            <person name="de Vos P."/>
            <person name="Vandamme P."/>
            <person name="Boon N."/>
            <person name="Op den Camp H.J."/>
            <person name="Heylen K."/>
        </authorList>
    </citation>
    <scope>NUCLEOTIDE SEQUENCE [LARGE SCALE GENOMIC DNA]</scope>
    <source>
        <strain evidence="4 5">R-67175</strain>
    </source>
</reference>
<dbReference type="EMBL" id="LPWF01000028">
    <property type="protein sequence ID" value="ODR96674.1"/>
    <property type="molecule type" value="Genomic_DNA"/>
</dbReference>